<dbReference type="AlphaFoldDB" id="A0A9P6L6T7"/>
<gene>
    <name evidence="1" type="ORF">BJ322DRAFT_1021421</name>
</gene>
<sequence>MQGVIHRQEDSIVRQGANIDLLKGELTTLKDLVRALITKTGELEDHKVRLTRRISELTGEVRDLQRRCNRPEVQVEEEELEVLEQAESPPAHLVVQYKNRLVPIDDEVVEIQEEEFYRNVRVEDDSPDHGYGYDFAEEPMAGSGVRSLPDYGDLSDVDPNEIREQNWANEELGQINKPVDFCESRPGATEGQVGGIFVRRSTGTCSRIIPQVFWGILISSTFHVLDFELLGIGHMA</sequence>
<dbReference type="EMBL" id="WIUZ02000008">
    <property type="protein sequence ID" value="KAF9784734.1"/>
    <property type="molecule type" value="Genomic_DNA"/>
</dbReference>
<proteinExistence type="predicted"/>
<name>A0A9P6L6T7_9AGAM</name>
<evidence type="ECO:0000313" key="1">
    <source>
        <dbReference type="EMBL" id="KAF9784734.1"/>
    </source>
</evidence>
<accession>A0A9P6L6T7</accession>
<protein>
    <submittedName>
        <fullName evidence="1">Uncharacterized protein</fullName>
    </submittedName>
</protein>
<reference evidence="1" key="1">
    <citation type="journal article" date="2020" name="Nat. Commun.">
        <title>Large-scale genome sequencing of mycorrhizal fungi provides insights into the early evolution of symbiotic traits.</title>
        <authorList>
            <person name="Miyauchi S."/>
            <person name="Kiss E."/>
            <person name="Kuo A."/>
            <person name="Drula E."/>
            <person name="Kohler A."/>
            <person name="Sanchez-Garcia M."/>
            <person name="Morin E."/>
            <person name="Andreopoulos B."/>
            <person name="Barry K.W."/>
            <person name="Bonito G."/>
            <person name="Buee M."/>
            <person name="Carver A."/>
            <person name="Chen C."/>
            <person name="Cichocki N."/>
            <person name="Clum A."/>
            <person name="Culley D."/>
            <person name="Crous P.W."/>
            <person name="Fauchery L."/>
            <person name="Girlanda M."/>
            <person name="Hayes R.D."/>
            <person name="Keri Z."/>
            <person name="LaButti K."/>
            <person name="Lipzen A."/>
            <person name="Lombard V."/>
            <person name="Magnuson J."/>
            <person name="Maillard F."/>
            <person name="Murat C."/>
            <person name="Nolan M."/>
            <person name="Ohm R.A."/>
            <person name="Pangilinan J."/>
            <person name="Pereira M.F."/>
            <person name="Perotto S."/>
            <person name="Peter M."/>
            <person name="Pfister S."/>
            <person name="Riley R."/>
            <person name="Sitrit Y."/>
            <person name="Stielow J.B."/>
            <person name="Szollosi G."/>
            <person name="Zifcakova L."/>
            <person name="Stursova M."/>
            <person name="Spatafora J.W."/>
            <person name="Tedersoo L."/>
            <person name="Vaario L.M."/>
            <person name="Yamada A."/>
            <person name="Yan M."/>
            <person name="Wang P."/>
            <person name="Xu J."/>
            <person name="Bruns T."/>
            <person name="Baldrian P."/>
            <person name="Vilgalys R."/>
            <person name="Dunand C."/>
            <person name="Henrissat B."/>
            <person name="Grigoriev I.V."/>
            <person name="Hibbett D."/>
            <person name="Nagy L.G."/>
            <person name="Martin F.M."/>
        </authorList>
    </citation>
    <scope>NUCLEOTIDE SEQUENCE</scope>
    <source>
        <strain evidence="1">UH-Tt-Lm1</strain>
    </source>
</reference>
<evidence type="ECO:0000313" key="2">
    <source>
        <dbReference type="Proteomes" id="UP000736335"/>
    </source>
</evidence>
<keyword evidence="2" id="KW-1185">Reference proteome</keyword>
<comment type="caution">
    <text evidence="1">The sequence shown here is derived from an EMBL/GenBank/DDBJ whole genome shotgun (WGS) entry which is preliminary data.</text>
</comment>
<organism evidence="1 2">
    <name type="scientific">Thelephora terrestris</name>
    <dbReference type="NCBI Taxonomy" id="56493"/>
    <lineage>
        <taxon>Eukaryota</taxon>
        <taxon>Fungi</taxon>
        <taxon>Dikarya</taxon>
        <taxon>Basidiomycota</taxon>
        <taxon>Agaricomycotina</taxon>
        <taxon>Agaricomycetes</taxon>
        <taxon>Thelephorales</taxon>
        <taxon>Thelephoraceae</taxon>
        <taxon>Thelephora</taxon>
    </lineage>
</organism>
<reference evidence="1" key="2">
    <citation type="submission" date="2020-11" db="EMBL/GenBank/DDBJ databases">
        <authorList>
            <consortium name="DOE Joint Genome Institute"/>
            <person name="Kuo A."/>
            <person name="Miyauchi S."/>
            <person name="Kiss E."/>
            <person name="Drula E."/>
            <person name="Kohler A."/>
            <person name="Sanchez-Garcia M."/>
            <person name="Andreopoulos B."/>
            <person name="Barry K.W."/>
            <person name="Bonito G."/>
            <person name="Buee M."/>
            <person name="Carver A."/>
            <person name="Chen C."/>
            <person name="Cichocki N."/>
            <person name="Clum A."/>
            <person name="Culley D."/>
            <person name="Crous P.W."/>
            <person name="Fauchery L."/>
            <person name="Girlanda M."/>
            <person name="Hayes R."/>
            <person name="Keri Z."/>
            <person name="Labutti K."/>
            <person name="Lipzen A."/>
            <person name="Lombard V."/>
            <person name="Magnuson J."/>
            <person name="Maillard F."/>
            <person name="Morin E."/>
            <person name="Murat C."/>
            <person name="Nolan M."/>
            <person name="Ohm R."/>
            <person name="Pangilinan J."/>
            <person name="Pereira M."/>
            <person name="Perotto S."/>
            <person name="Peter M."/>
            <person name="Riley R."/>
            <person name="Sitrit Y."/>
            <person name="Stielow B."/>
            <person name="Szollosi G."/>
            <person name="Zifcakova L."/>
            <person name="Stursova M."/>
            <person name="Spatafora J.W."/>
            <person name="Tedersoo L."/>
            <person name="Vaario L.-M."/>
            <person name="Yamada A."/>
            <person name="Yan M."/>
            <person name="Wang P."/>
            <person name="Xu J."/>
            <person name="Bruns T."/>
            <person name="Baldrian P."/>
            <person name="Vilgalys R."/>
            <person name="Henrissat B."/>
            <person name="Grigoriev I.V."/>
            <person name="Hibbett D."/>
            <person name="Nagy L.G."/>
            <person name="Martin F.M."/>
        </authorList>
    </citation>
    <scope>NUCLEOTIDE SEQUENCE</scope>
    <source>
        <strain evidence="1">UH-Tt-Lm1</strain>
    </source>
</reference>
<dbReference type="Proteomes" id="UP000736335">
    <property type="component" value="Unassembled WGS sequence"/>
</dbReference>